<dbReference type="PANTHER" id="PTHR22803">
    <property type="entry name" value="MANNOSE, PHOSPHOLIPASE, LECTIN RECEPTOR RELATED"/>
    <property type="match status" value="1"/>
</dbReference>
<dbReference type="Proteomes" id="UP000085678">
    <property type="component" value="Unplaced"/>
</dbReference>
<feature type="domain" description="C-type lectin" evidence="3">
    <location>
        <begin position="50"/>
        <end position="163"/>
    </location>
</feature>
<sequence>MAVEGPMQCVLLSILLAVTSGSASPILRGNLALRQIPPTWTLCPNGFTILGGKCYYFDIIHLSTWIESNHFCEAFGAKLVSVETKEEHMAIRGQLLRYKDSYKSLGFWTSGHDILQSGHWVWASTYSPIGSFTAWGPGEPNHPDTEHCLQYYKATSYTYEWNDRGFLRGNLALRQIPPSYWTLCPNGFTILGGKCYYFDTTHLATWIESNHFCEAFGAKLVSVETKEEHTAIRGHLLKYDGSYDGTAFWTSGHDILQPGYWVWASTYSPIVSFTAWAPGEPSSPNEHCLVYYKGVQYQWNDGPCDDKQHFICEKEITMPISFGL</sequence>
<evidence type="ECO:0000259" key="3">
    <source>
        <dbReference type="PROSITE" id="PS50041"/>
    </source>
</evidence>
<dbReference type="KEGG" id="lak:106175261"/>
<dbReference type="InterPro" id="IPR016187">
    <property type="entry name" value="CTDL_fold"/>
</dbReference>
<evidence type="ECO:0000256" key="1">
    <source>
        <dbReference type="ARBA" id="ARBA00023157"/>
    </source>
</evidence>
<dbReference type="InterPro" id="IPR018378">
    <property type="entry name" value="C-type_lectin_CS"/>
</dbReference>
<dbReference type="Gene3D" id="3.10.100.10">
    <property type="entry name" value="Mannose-Binding Protein A, subunit A"/>
    <property type="match status" value="2"/>
</dbReference>
<feature type="signal peptide" evidence="2">
    <location>
        <begin position="1"/>
        <end position="23"/>
    </location>
</feature>
<dbReference type="GeneID" id="106175261"/>
<dbReference type="SMART" id="SM00034">
    <property type="entry name" value="CLECT"/>
    <property type="match status" value="2"/>
</dbReference>
<proteinExistence type="predicted"/>
<dbReference type="AlphaFoldDB" id="A0A1S3JQJ5"/>
<dbReference type="RefSeq" id="XP_013412625.2">
    <property type="nucleotide sequence ID" value="XM_013557171.2"/>
</dbReference>
<dbReference type="CDD" id="cd00037">
    <property type="entry name" value="CLECT"/>
    <property type="match status" value="2"/>
</dbReference>
<feature type="chain" id="PRO_5015193143" evidence="2">
    <location>
        <begin position="24"/>
        <end position="324"/>
    </location>
</feature>
<dbReference type="InterPro" id="IPR050111">
    <property type="entry name" value="C-type_lectin/snaclec_domain"/>
</dbReference>
<evidence type="ECO:0000256" key="2">
    <source>
        <dbReference type="SAM" id="SignalP"/>
    </source>
</evidence>
<accession>A0A1S3JQJ5</accession>
<dbReference type="InterPro" id="IPR001304">
    <property type="entry name" value="C-type_lectin-like"/>
</dbReference>
<dbReference type="Pfam" id="PF00059">
    <property type="entry name" value="Lectin_C"/>
    <property type="match status" value="2"/>
</dbReference>
<dbReference type="PROSITE" id="PS00615">
    <property type="entry name" value="C_TYPE_LECTIN_1"/>
    <property type="match status" value="1"/>
</dbReference>
<dbReference type="InterPro" id="IPR016186">
    <property type="entry name" value="C-type_lectin-like/link_sf"/>
</dbReference>
<name>A0A1S3JQJ5_LINAN</name>
<evidence type="ECO:0000313" key="5">
    <source>
        <dbReference type="RefSeq" id="XP_013412625.2"/>
    </source>
</evidence>
<keyword evidence="1" id="KW-1015">Disulfide bond</keyword>
<feature type="domain" description="C-type lectin" evidence="3">
    <location>
        <begin position="191"/>
        <end position="313"/>
    </location>
</feature>
<gene>
    <name evidence="5" type="primary">LOC106175261</name>
</gene>
<keyword evidence="2" id="KW-0732">Signal</keyword>
<organism evidence="4 5">
    <name type="scientific">Lingula anatina</name>
    <name type="common">Brachiopod</name>
    <name type="synonym">Lingula unguis</name>
    <dbReference type="NCBI Taxonomy" id="7574"/>
    <lineage>
        <taxon>Eukaryota</taxon>
        <taxon>Metazoa</taxon>
        <taxon>Spiralia</taxon>
        <taxon>Lophotrochozoa</taxon>
        <taxon>Brachiopoda</taxon>
        <taxon>Linguliformea</taxon>
        <taxon>Lingulata</taxon>
        <taxon>Lingulida</taxon>
        <taxon>Linguloidea</taxon>
        <taxon>Lingulidae</taxon>
        <taxon>Lingula</taxon>
    </lineage>
</organism>
<dbReference type="InParanoid" id="A0A1S3JQJ5"/>
<dbReference type="PROSITE" id="PS50041">
    <property type="entry name" value="C_TYPE_LECTIN_2"/>
    <property type="match status" value="2"/>
</dbReference>
<evidence type="ECO:0000313" key="4">
    <source>
        <dbReference type="Proteomes" id="UP000085678"/>
    </source>
</evidence>
<keyword evidence="4" id="KW-1185">Reference proteome</keyword>
<dbReference type="SUPFAM" id="SSF56436">
    <property type="entry name" value="C-type lectin-like"/>
    <property type="match status" value="2"/>
</dbReference>
<dbReference type="OrthoDB" id="6051775at2759"/>
<keyword evidence="5" id="KW-0675">Receptor</keyword>
<protein>
    <submittedName>
        <fullName evidence="5">Macrophage mannose receptor 1</fullName>
    </submittedName>
</protein>
<reference evidence="5" key="1">
    <citation type="submission" date="2025-08" db="UniProtKB">
        <authorList>
            <consortium name="RefSeq"/>
        </authorList>
    </citation>
    <scope>IDENTIFICATION</scope>
    <source>
        <tissue evidence="5">Gonads</tissue>
    </source>
</reference>